<evidence type="ECO:0000256" key="2">
    <source>
        <dbReference type="ARBA" id="ARBA00022448"/>
    </source>
</evidence>
<dbReference type="GO" id="GO:0016887">
    <property type="term" value="F:ATP hydrolysis activity"/>
    <property type="evidence" value="ECO:0007669"/>
    <property type="project" value="InterPro"/>
</dbReference>
<accession>A0A1M6NK75</accession>
<dbReference type="InterPro" id="IPR003439">
    <property type="entry name" value="ABC_transporter-like_ATP-bd"/>
</dbReference>
<sequence length="240" mass="27166">MIEVKNLVKLYKNVTAIQNISINFEPCKVTCILGPNGSGKTTLIKSICGLLDIDEGSIYISGLQMNEKNRSKIMSKIGCVFDGQRNLYWRVTVLDNFYYFGTLKGVNMHTLKNRIDDLINKFEIKSLLNRKVGTLSLGERQKVSLITAILHRPEVLILDEPTNGLDIVSKKQLVDLINMLKTTESVTIIITSHESQFMTRVSDNYIFLKNGIIQSIISEKKLTQESLEKQYIEIYAKEGG</sequence>
<dbReference type="InterPro" id="IPR003593">
    <property type="entry name" value="AAA+_ATPase"/>
</dbReference>
<dbReference type="PANTHER" id="PTHR42711">
    <property type="entry name" value="ABC TRANSPORTER ATP-BINDING PROTEIN"/>
    <property type="match status" value="1"/>
</dbReference>
<dbReference type="InterPro" id="IPR050763">
    <property type="entry name" value="ABC_transporter_ATP-binding"/>
</dbReference>
<dbReference type="AlphaFoldDB" id="A0A1M6NK75"/>
<evidence type="ECO:0000313" key="6">
    <source>
        <dbReference type="EMBL" id="SHJ96168.1"/>
    </source>
</evidence>
<dbReference type="SUPFAM" id="SSF52540">
    <property type="entry name" value="P-loop containing nucleoside triphosphate hydrolases"/>
    <property type="match status" value="1"/>
</dbReference>
<gene>
    <name evidence="6" type="ORF">SAMN02745883_00919</name>
</gene>
<dbReference type="RefSeq" id="WP_072966193.1">
    <property type="nucleotide sequence ID" value="NZ_FRAJ01000006.1"/>
</dbReference>
<evidence type="ECO:0000256" key="3">
    <source>
        <dbReference type="ARBA" id="ARBA00022741"/>
    </source>
</evidence>
<protein>
    <submittedName>
        <fullName evidence="6">ABC-2 type transport system ATP-binding protein</fullName>
    </submittedName>
</protein>
<reference evidence="6 7" key="1">
    <citation type="submission" date="2016-11" db="EMBL/GenBank/DDBJ databases">
        <authorList>
            <person name="Jaros S."/>
            <person name="Januszkiewicz K."/>
            <person name="Wedrychowicz H."/>
        </authorList>
    </citation>
    <scope>NUCLEOTIDE SEQUENCE [LARGE SCALE GENOMIC DNA]</scope>
    <source>
        <strain evidence="6 7">DSM 14501</strain>
    </source>
</reference>
<feature type="domain" description="ABC transporter" evidence="5">
    <location>
        <begin position="2"/>
        <end position="235"/>
    </location>
</feature>
<dbReference type="SMART" id="SM00382">
    <property type="entry name" value="AAA"/>
    <property type="match status" value="1"/>
</dbReference>
<keyword evidence="7" id="KW-1185">Reference proteome</keyword>
<dbReference type="EMBL" id="FRAJ01000006">
    <property type="protein sequence ID" value="SHJ96168.1"/>
    <property type="molecule type" value="Genomic_DNA"/>
</dbReference>
<keyword evidence="4 6" id="KW-0067">ATP-binding</keyword>
<dbReference type="Gene3D" id="3.40.50.300">
    <property type="entry name" value="P-loop containing nucleotide triphosphate hydrolases"/>
    <property type="match status" value="1"/>
</dbReference>
<keyword evidence="3" id="KW-0547">Nucleotide-binding</keyword>
<name>A0A1M6NK75_9FIRM</name>
<dbReference type="InterPro" id="IPR027417">
    <property type="entry name" value="P-loop_NTPase"/>
</dbReference>
<evidence type="ECO:0000256" key="4">
    <source>
        <dbReference type="ARBA" id="ARBA00022840"/>
    </source>
</evidence>
<organism evidence="6 7">
    <name type="scientific">Caminicella sporogenes DSM 14501</name>
    <dbReference type="NCBI Taxonomy" id="1121266"/>
    <lineage>
        <taxon>Bacteria</taxon>
        <taxon>Bacillati</taxon>
        <taxon>Bacillota</taxon>
        <taxon>Clostridia</taxon>
        <taxon>Peptostreptococcales</taxon>
        <taxon>Caminicellaceae</taxon>
        <taxon>Caminicella</taxon>
    </lineage>
</organism>
<dbReference type="PROSITE" id="PS00211">
    <property type="entry name" value="ABC_TRANSPORTER_1"/>
    <property type="match status" value="1"/>
</dbReference>
<dbReference type="GO" id="GO:0005524">
    <property type="term" value="F:ATP binding"/>
    <property type="evidence" value="ECO:0007669"/>
    <property type="project" value="UniProtKB-KW"/>
</dbReference>
<dbReference type="Pfam" id="PF00005">
    <property type="entry name" value="ABC_tran"/>
    <property type="match status" value="1"/>
</dbReference>
<evidence type="ECO:0000259" key="5">
    <source>
        <dbReference type="PROSITE" id="PS50893"/>
    </source>
</evidence>
<dbReference type="Proteomes" id="UP000184082">
    <property type="component" value="Unassembled WGS sequence"/>
</dbReference>
<dbReference type="InterPro" id="IPR017871">
    <property type="entry name" value="ABC_transporter-like_CS"/>
</dbReference>
<comment type="similarity">
    <text evidence="1">Belongs to the ABC transporter superfamily.</text>
</comment>
<proteinExistence type="inferred from homology"/>
<dbReference type="PANTHER" id="PTHR42711:SF5">
    <property type="entry name" value="ABC TRANSPORTER ATP-BINDING PROTEIN NATA"/>
    <property type="match status" value="1"/>
</dbReference>
<dbReference type="PROSITE" id="PS50893">
    <property type="entry name" value="ABC_TRANSPORTER_2"/>
    <property type="match status" value="1"/>
</dbReference>
<evidence type="ECO:0000313" key="7">
    <source>
        <dbReference type="Proteomes" id="UP000184082"/>
    </source>
</evidence>
<evidence type="ECO:0000256" key="1">
    <source>
        <dbReference type="ARBA" id="ARBA00005417"/>
    </source>
</evidence>
<keyword evidence="2" id="KW-0813">Transport</keyword>
<dbReference type="STRING" id="1121266.SAMN02745883_00919"/>